<dbReference type="Proteomes" id="UP001341840">
    <property type="component" value="Unassembled WGS sequence"/>
</dbReference>
<accession>A0ABU6QXF0</accession>
<protein>
    <submittedName>
        <fullName evidence="1">Uncharacterized protein</fullName>
    </submittedName>
</protein>
<reference evidence="1 2" key="1">
    <citation type="journal article" date="2023" name="Plants (Basel)">
        <title>Bridging the Gap: Combining Genomics and Transcriptomics Approaches to Understand Stylosanthes scabra, an Orphan Legume from the Brazilian Caatinga.</title>
        <authorList>
            <person name="Ferreira-Neto J.R.C."/>
            <person name="da Silva M.D."/>
            <person name="Binneck E."/>
            <person name="de Melo N.F."/>
            <person name="da Silva R.H."/>
            <person name="de Melo A.L.T.M."/>
            <person name="Pandolfi V."/>
            <person name="Bustamante F.O."/>
            <person name="Brasileiro-Vidal A.C."/>
            <person name="Benko-Iseppon A.M."/>
        </authorList>
    </citation>
    <scope>NUCLEOTIDE SEQUENCE [LARGE SCALE GENOMIC DNA]</scope>
    <source>
        <tissue evidence="1">Leaves</tissue>
    </source>
</reference>
<evidence type="ECO:0000313" key="1">
    <source>
        <dbReference type="EMBL" id="MED6116543.1"/>
    </source>
</evidence>
<proteinExistence type="predicted"/>
<dbReference type="EMBL" id="JASCZI010002937">
    <property type="protein sequence ID" value="MED6116543.1"/>
    <property type="molecule type" value="Genomic_DNA"/>
</dbReference>
<gene>
    <name evidence="1" type="ORF">PIB30_101246</name>
</gene>
<keyword evidence="2" id="KW-1185">Reference proteome</keyword>
<sequence length="108" mass="12165">MRQKAGVPSDGLPTVWPSLTSAPDLLQFQMNFSDGCFISPTSEPSVTSASVSRRYWPSLQRGNVSVTKESIRRESSRLAGPKLFKNFEFYSQRADSVRLRTDSFLDRT</sequence>
<organism evidence="1 2">
    <name type="scientific">Stylosanthes scabra</name>
    <dbReference type="NCBI Taxonomy" id="79078"/>
    <lineage>
        <taxon>Eukaryota</taxon>
        <taxon>Viridiplantae</taxon>
        <taxon>Streptophyta</taxon>
        <taxon>Embryophyta</taxon>
        <taxon>Tracheophyta</taxon>
        <taxon>Spermatophyta</taxon>
        <taxon>Magnoliopsida</taxon>
        <taxon>eudicotyledons</taxon>
        <taxon>Gunneridae</taxon>
        <taxon>Pentapetalae</taxon>
        <taxon>rosids</taxon>
        <taxon>fabids</taxon>
        <taxon>Fabales</taxon>
        <taxon>Fabaceae</taxon>
        <taxon>Papilionoideae</taxon>
        <taxon>50 kb inversion clade</taxon>
        <taxon>dalbergioids sensu lato</taxon>
        <taxon>Dalbergieae</taxon>
        <taxon>Pterocarpus clade</taxon>
        <taxon>Stylosanthes</taxon>
    </lineage>
</organism>
<evidence type="ECO:0000313" key="2">
    <source>
        <dbReference type="Proteomes" id="UP001341840"/>
    </source>
</evidence>
<comment type="caution">
    <text evidence="1">The sequence shown here is derived from an EMBL/GenBank/DDBJ whole genome shotgun (WGS) entry which is preliminary data.</text>
</comment>
<name>A0ABU6QXF0_9FABA</name>